<evidence type="ECO:0000313" key="3">
    <source>
        <dbReference type="Proteomes" id="UP001283361"/>
    </source>
</evidence>
<sequence length="87" mass="9411">MSLECHFHPQFYRNISITERLTESPGAEDDAGVASWDPLADGKTPQPDLDAIVEAVPEAQEVGAELQITRKRLALVHDSVGLSPDSA</sequence>
<accession>A0AAE0Z665</accession>
<dbReference type="AlphaFoldDB" id="A0AAE0Z665"/>
<reference evidence="2" key="1">
    <citation type="journal article" date="2023" name="G3 (Bethesda)">
        <title>A reference genome for the long-term kleptoplast-retaining sea slug Elysia crispata morphotype clarki.</title>
        <authorList>
            <person name="Eastman K.E."/>
            <person name="Pendleton A.L."/>
            <person name="Shaikh M.A."/>
            <person name="Suttiyut T."/>
            <person name="Ogas R."/>
            <person name="Tomko P."/>
            <person name="Gavelis G."/>
            <person name="Widhalm J.R."/>
            <person name="Wisecaver J.H."/>
        </authorList>
    </citation>
    <scope>NUCLEOTIDE SEQUENCE</scope>
    <source>
        <strain evidence="2">ECLA1</strain>
    </source>
</reference>
<proteinExistence type="predicted"/>
<dbReference type="Proteomes" id="UP001283361">
    <property type="component" value="Unassembled WGS sequence"/>
</dbReference>
<gene>
    <name evidence="2" type="ORF">RRG08_053039</name>
</gene>
<organism evidence="2 3">
    <name type="scientific">Elysia crispata</name>
    <name type="common">lettuce slug</name>
    <dbReference type="NCBI Taxonomy" id="231223"/>
    <lineage>
        <taxon>Eukaryota</taxon>
        <taxon>Metazoa</taxon>
        <taxon>Spiralia</taxon>
        <taxon>Lophotrochozoa</taxon>
        <taxon>Mollusca</taxon>
        <taxon>Gastropoda</taxon>
        <taxon>Heterobranchia</taxon>
        <taxon>Euthyneura</taxon>
        <taxon>Panpulmonata</taxon>
        <taxon>Sacoglossa</taxon>
        <taxon>Placobranchoidea</taxon>
        <taxon>Plakobranchidae</taxon>
        <taxon>Elysia</taxon>
    </lineage>
</organism>
<name>A0AAE0Z665_9GAST</name>
<evidence type="ECO:0000313" key="2">
    <source>
        <dbReference type="EMBL" id="KAK3763507.1"/>
    </source>
</evidence>
<comment type="caution">
    <text evidence="2">The sequence shown here is derived from an EMBL/GenBank/DDBJ whole genome shotgun (WGS) entry which is preliminary data.</text>
</comment>
<dbReference type="EMBL" id="JAWDGP010004547">
    <property type="protein sequence ID" value="KAK3763507.1"/>
    <property type="molecule type" value="Genomic_DNA"/>
</dbReference>
<keyword evidence="3" id="KW-1185">Reference proteome</keyword>
<evidence type="ECO:0000256" key="1">
    <source>
        <dbReference type="SAM" id="MobiDB-lite"/>
    </source>
</evidence>
<protein>
    <submittedName>
        <fullName evidence="2">Uncharacterized protein</fullName>
    </submittedName>
</protein>
<feature type="region of interest" description="Disordered" evidence="1">
    <location>
        <begin position="23"/>
        <end position="45"/>
    </location>
</feature>